<evidence type="ECO:0000313" key="2">
    <source>
        <dbReference type="EMBL" id="CEG39995.1"/>
    </source>
</evidence>
<feature type="compositionally biased region" description="Polar residues" evidence="1">
    <location>
        <begin position="57"/>
        <end position="66"/>
    </location>
</feature>
<dbReference type="EMBL" id="CCYD01000468">
    <property type="protein sequence ID" value="CEG39995.1"/>
    <property type="molecule type" value="Genomic_DNA"/>
</dbReference>
<proteinExistence type="predicted"/>
<sequence>MNREFVLKLFTILNSDDTPIFVIKSRWNLCEQRTRTFERSKFSASRGAAGRNREQKTLSNRLEYTN</sequence>
<dbReference type="RefSeq" id="XP_024576364.1">
    <property type="nucleotide sequence ID" value="XM_024725605.1"/>
</dbReference>
<protein>
    <submittedName>
        <fullName evidence="2">Uncharacterized protein</fullName>
    </submittedName>
</protein>
<organism evidence="2 3">
    <name type="scientific">Plasmopara halstedii</name>
    <name type="common">Downy mildew of sunflower</name>
    <dbReference type="NCBI Taxonomy" id="4781"/>
    <lineage>
        <taxon>Eukaryota</taxon>
        <taxon>Sar</taxon>
        <taxon>Stramenopiles</taxon>
        <taxon>Oomycota</taxon>
        <taxon>Peronosporomycetes</taxon>
        <taxon>Peronosporales</taxon>
        <taxon>Peronosporaceae</taxon>
        <taxon>Plasmopara</taxon>
    </lineage>
</organism>
<dbReference type="Proteomes" id="UP000054928">
    <property type="component" value="Unassembled WGS sequence"/>
</dbReference>
<dbReference type="GeneID" id="36405273"/>
<evidence type="ECO:0000256" key="1">
    <source>
        <dbReference type="SAM" id="MobiDB-lite"/>
    </source>
</evidence>
<dbReference type="AlphaFoldDB" id="A0A0N7L4Y8"/>
<accession>A0A0N7L4Y8</accession>
<evidence type="ECO:0000313" key="3">
    <source>
        <dbReference type="Proteomes" id="UP000054928"/>
    </source>
</evidence>
<keyword evidence="3" id="KW-1185">Reference proteome</keyword>
<feature type="region of interest" description="Disordered" evidence="1">
    <location>
        <begin position="41"/>
        <end position="66"/>
    </location>
</feature>
<name>A0A0N7L4Y8_PLAHL</name>
<reference evidence="3" key="1">
    <citation type="submission" date="2014-09" db="EMBL/GenBank/DDBJ databases">
        <authorList>
            <person name="Sharma Rahul"/>
            <person name="Thines Marco"/>
        </authorList>
    </citation>
    <scope>NUCLEOTIDE SEQUENCE [LARGE SCALE GENOMIC DNA]</scope>
</reference>